<reference evidence="2 3" key="1">
    <citation type="submission" date="2016-08" db="EMBL/GenBank/DDBJ databases">
        <authorList>
            <person name="Seilhamer J.J."/>
        </authorList>
    </citation>
    <scope>NUCLEOTIDE SEQUENCE [LARGE SCALE GENOMIC DNA]</scope>
    <source>
        <strain evidence="2">ING2-E5A</strain>
    </source>
</reference>
<evidence type="ECO:0000256" key="1">
    <source>
        <dbReference type="SAM" id="MobiDB-lite"/>
    </source>
</evidence>
<evidence type="ECO:0000313" key="2">
    <source>
        <dbReference type="EMBL" id="SCM59656.1"/>
    </source>
</evidence>
<keyword evidence="3" id="KW-1185">Reference proteome</keyword>
<evidence type="ECO:0000313" key="3">
    <source>
        <dbReference type="Proteomes" id="UP000178485"/>
    </source>
</evidence>
<proteinExistence type="predicted"/>
<name>A0A1G4GAS7_9BACT</name>
<dbReference type="Proteomes" id="UP000178485">
    <property type="component" value="Chromosome i"/>
</dbReference>
<sequence>MTMESNDLLKDILAHTATSKLKQFISEYANDHADFRNVFLEKFSPKPKPKPDSKHKQPEEDYPRIIKKAFDEGESRSHGKYRNDYYDIGFDAEAVSNKLEPLLDKARYYLRHDNREEAICIAQNLIDTIPDYWDENFDYEGDVQVIYDEAIDLLEDILNDEPTTEQMELIFSWYERVIGDEKHNYMGLNTSLEVLENYFAADAAGGFERVLRIVDKRIAISEEYEKQRAVVEKIYLLEENNREAAADQTIEQYLFFPDVRAIRLKRLLTAERYDDAIRLLQEGIQIAREKKTIGTVNEWQKELLSIYTRLNNHAKIVEITKELFVEGKEQRACYQSLRKLTPEDEWPDMLTWILQILSEKRYYDTGELRADIYVEHKRWDDLLQLCRNSGVGMIRKYEKHLRPRYPKEVFSIYLQYVQQQATITDKEAYKRVGQTLIWMKSFEGGTAVVRELINQFRETYKRRPYMMKELDRVF</sequence>
<dbReference type="KEGG" id="pmuc:ING2E5A_2861"/>
<dbReference type="AlphaFoldDB" id="A0A1G4GAS7"/>
<dbReference type="STRING" id="1642646.ING2E5A_2861"/>
<feature type="region of interest" description="Disordered" evidence="1">
    <location>
        <begin position="42"/>
        <end position="64"/>
    </location>
</feature>
<organism evidence="2 3">
    <name type="scientific">Petrimonas mucosa</name>
    <dbReference type="NCBI Taxonomy" id="1642646"/>
    <lineage>
        <taxon>Bacteria</taxon>
        <taxon>Pseudomonadati</taxon>
        <taxon>Bacteroidota</taxon>
        <taxon>Bacteroidia</taxon>
        <taxon>Bacteroidales</taxon>
        <taxon>Dysgonomonadaceae</taxon>
        <taxon>Petrimonas</taxon>
    </lineage>
</organism>
<dbReference type="EMBL" id="LT608328">
    <property type="protein sequence ID" value="SCM59656.1"/>
    <property type="molecule type" value="Genomic_DNA"/>
</dbReference>
<feature type="compositionally biased region" description="Basic and acidic residues" evidence="1">
    <location>
        <begin position="49"/>
        <end position="64"/>
    </location>
</feature>
<gene>
    <name evidence="2" type="ORF">ING2E5A_2861</name>
</gene>
<accession>A0A1G4GAS7</accession>
<protein>
    <submittedName>
        <fullName evidence="2">SWIM zinc finger domain protein</fullName>
    </submittedName>
</protein>